<dbReference type="InterPro" id="IPR050179">
    <property type="entry name" value="Trans_hexapeptide_repeat"/>
</dbReference>
<dbReference type="SUPFAM" id="SSF51161">
    <property type="entry name" value="Trimeric LpxA-like enzymes"/>
    <property type="match status" value="1"/>
</dbReference>
<evidence type="ECO:0000313" key="4">
    <source>
        <dbReference type="Proteomes" id="UP001157355"/>
    </source>
</evidence>
<dbReference type="EMBL" id="BSPP01000016">
    <property type="protein sequence ID" value="GLS88675.1"/>
    <property type="molecule type" value="Genomic_DNA"/>
</dbReference>
<dbReference type="Proteomes" id="UP001157355">
    <property type="component" value="Unassembled WGS sequence"/>
</dbReference>
<dbReference type="Gene3D" id="3.40.50.20">
    <property type="match status" value="1"/>
</dbReference>
<dbReference type="RefSeq" id="WP_284326720.1">
    <property type="nucleotide sequence ID" value="NZ_BSPP01000015.1"/>
</dbReference>
<dbReference type="AlphaFoldDB" id="A0AA37U8J3"/>
<comment type="caution">
    <text evidence="3">The sequence shown here is derived from an EMBL/GenBank/DDBJ whole genome shotgun (WGS) entry which is preliminary data.</text>
</comment>
<keyword evidence="4" id="KW-1185">Reference proteome</keyword>
<reference evidence="3" key="2">
    <citation type="submission" date="2023-01" db="EMBL/GenBank/DDBJ databases">
        <title>Draft genome sequence of Cypionkella aquatica strain NBRC 111766.</title>
        <authorList>
            <person name="Sun Q."/>
            <person name="Mori K."/>
        </authorList>
    </citation>
    <scope>NUCLEOTIDE SEQUENCE</scope>
    <source>
        <strain evidence="3">NBRC 111766</strain>
    </source>
</reference>
<organism evidence="3 4">
    <name type="scientific">Cypionkella aquatica</name>
    <dbReference type="NCBI Taxonomy" id="1756042"/>
    <lineage>
        <taxon>Bacteria</taxon>
        <taxon>Pseudomonadati</taxon>
        <taxon>Pseudomonadota</taxon>
        <taxon>Alphaproteobacteria</taxon>
        <taxon>Rhodobacterales</taxon>
        <taxon>Paracoccaceae</taxon>
        <taxon>Cypionkella</taxon>
    </lineage>
</organism>
<evidence type="ECO:0000313" key="2">
    <source>
        <dbReference type="EMBL" id="GLS88615.1"/>
    </source>
</evidence>
<dbReference type="InterPro" id="IPR011004">
    <property type="entry name" value="Trimer_LpxA-like_sf"/>
</dbReference>
<sequence length="232" mass="24279">MIQATTQFDEITVFGARGHSLVILQAMEEHWQGRVKIHALIDDIEHGFRHPALDIPVISSGERRAMFGDVPVLVTPGSGNLRARMAAQLASEGAMLATATCFGMGHVDPGAEYGAGSLCVPHLRISPNVRIGAMAQILGAVLGHDVEIGANTSVGFGATVLGHVKIGANVVIAPGAILMNGTRARPLSIGDGAVIGIGAAVMRDVAPGARMVGNPAIPLRDWVRLQRLLKTR</sequence>
<reference evidence="3 4" key="1">
    <citation type="journal article" date="2014" name="Int. J. Syst. Evol. Microbiol.">
        <title>Complete genome sequence of Corynebacterium casei LMG S-19264T (=DSM 44701T), isolated from a smear-ripened cheese.</title>
        <authorList>
            <consortium name="US DOE Joint Genome Institute (JGI-PGF)"/>
            <person name="Walter F."/>
            <person name="Albersmeier A."/>
            <person name="Kalinowski J."/>
            <person name="Ruckert C."/>
        </authorList>
    </citation>
    <scope>NUCLEOTIDE SEQUENCE [LARGE SCALE GENOMIC DNA]</scope>
    <source>
        <strain evidence="3 4">NBRC 111766</strain>
    </source>
</reference>
<dbReference type="PANTHER" id="PTHR43300">
    <property type="entry name" value="ACETYLTRANSFERASE"/>
    <property type="match status" value="1"/>
</dbReference>
<dbReference type="InterPro" id="IPR001451">
    <property type="entry name" value="Hexapep"/>
</dbReference>
<dbReference type="PANTHER" id="PTHR43300:SF7">
    <property type="entry name" value="UDP-N-ACETYLBACILLOSAMINE N-ACETYLTRANSFERASE"/>
    <property type="match status" value="1"/>
</dbReference>
<name>A0AA37U8J3_9RHOB</name>
<dbReference type="Gene3D" id="2.160.10.10">
    <property type="entry name" value="Hexapeptide repeat proteins"/>
    <property type="match status" value="1"/>
</dbReference>
<proteinExistence type="inferred from homology"/>
<gene>
    <name evidence="3" type="primary">wbxC_2</name>
    <name evidence="2" type="synonym">wbxC_1</name>
    <name evidence="2" type="ORF">GCM10010873_35890</name>
    <name evidence="3" type="ORF">GCM10010873_36490</name>
</gene>
<evidence type="ECO:0000313" key="3">
    <source>
        <dbReference type="EMBL" id="GLS88675.1"/>
    </source>
</evidence>
<evidence type="ECO:0000256" key="1">
    <source>
        <dbReference type="ARBA" id="ARBA00007274"/>
    </source>
</evidence>
<comment type="similarity">
    <text evidence="1">Belongs to the transferase hexapeptide repeat family.</text>
</comment>
<accession>A0AA37U8J3</accession>
<protein>
    <submittedName>
        <fullName evidence="3">Acetyltransferase</fullName>
    </submittedName>
</protein>
<dbReference type="Pfam" id="PF00132">
    <property type="entry name" value="Hexapep"/>
    <property type="match status" value="1"/>
</dbReference>
<dbReference type="EMBL" id="BSPP01000015">
    <property type="protein sequence ID" value="GLS88615.1"/>
    <property type="molecule type" value="Genomic_DNA"/>
</dbReference>